<evidence type="ECO:0000259" key="10">
    <source>
        <dbReference type="PROSITE" id="PS51688"/>
    </source>
</evidence>
<keyword evidence="3" id="KW-0812">Transmembrane</keyword>
<accession>A0A811KGT5</accession>
<organism evidence="11 12">
    <name type="scientific">Bursaphelenchus okinawaensis</name>
    <dbReference type="NCBI Taxonomy" id="465554"/>
    <lineage>
        <taxon>Eukaryota</taxon>
        <taxon>Metazoa</taxon>
        <taxon>Ecdysozoa</taxon>
        <taxon>Nematoda</taxon>
        <taxon>Chromadorea</taxon>
        <taxon>Rhabditida</taxon>
        <taxon>Tylenchina</taxon>
        <taxon>Tylenchomorpha</taxon>
        <taxon>Aphelenchoidea</taxon>
        <taxon>Aphelenchoididae</taxon>
        <taxon>Bursaphelenchus</taxon>
    </lineage>
</organism>
<feature type="domain" description="Peptidase S74" evidence="10">
    <location>
        <begin position="509"/>
        <end position="608"/>
    </location>
</feature>
<comment type="similarity">
    <text evidence="2">Belongs to the MRF family.</text>
</comment>
<comment type="caution">
    <text evidence="11">The sequence shown here is derived from an EMBL/GenBank/DDBJ whole genome shotgun (WGS) entry which is preliminary data.</text>
</comment>
<keyword evidence="5 7" id="KW-0238">DNA-binding</keyword>
<keyword evidence="12" id="KW-1185">Reference proteome</keyword>
<proteinExistence type="inferred from homology"/>
<keyword evidence="6" id="KW-0472">Membrane</keyword>
<dbReference type="Proteomes" id="UP000614601">
    <property type="component" value="Unassembled WGS sequence"/>
</dbReference>
<reference evidence="11" key="1">
    <citation type="submission" date="2020-09" db="EMBL/GenBank/DDBJ databases">
        <authorList>
            <person name="Kikuchi T."/>
        </authorList>
    </citation>
    <scope>NUCLEOTIDE SEQUENCE</scope>
    <source>
        <strain evidence="11">SH1</strain>
    </source>
</reference>
<dbReference type="OrthoDB" id="27041at2759"/>
<evidence type="ECO:0000313" key="11">
    <source>
        <dbReference type="EMBL" id="CAD5214622.1"/>
    </source>
</evidence>
<evidence type="ECO:0008006" key="13">
    <source>
        <dbReference type="Google" id="ProtNLM"/>
    </source>
</evidence>
<comment type="subcellular location">
    <subcellularLocation>
        <location evidence="1">Membrane</location>
        <topology evidence="1">Single-pass membrane protein</topology>
    </subcellularLocation>
</comment>
<dbReference type="GO" id="GO:0003700">
    <property type="term" value="F:DNA-binding transcription factor activity"/>
    <property type="evidence" value="ECO:0007669"/>
    <property type="project" value="UniProtKB-UniRule"/>
</dbReference>
<feature type="domain" description="NDT80" evidence="9">
    <location>
        <begin position="194"/>
        <end position="462"/>
    </location>
</feature>
<dbReference type="PROSITE" id="PS51688">
    <property type="entry name" value="ICA"/>
    <property type="match status" value="1"/>
</dbReference>
<dbReference type="InterPro" id="IPR025719">
    <property type="entry name" value="MYRF_C2"/>
</dbReference>
<feature type="region of interest" description="Disordered" evidence="8">
    <location>
        <begin position="231"/>
        <end position="264"/>
    </location>
</feature>
<evidence type="ECO:0000256" key="7">
    <source>
        <dbReference type="PROSITE-ProRule" id="PRU00850"/>
    </source>
</evidence>
<feature type="compositionally biased region" description="Low complexity" evidence="8">
    <location>
        <begin position="115"/>
        <end position="126"/>
    </location>
</feature>
<feature type="compositionally biased region" description="Polar residues" evidence="8">
    <location>
        <begin position="140"/>
        <end position="174"/>
    </location>
</feature>
<gene>
    <name evidence="11" type="ORF">BOKJ2_LOCUS5685</name>
</gene>
<dbReference type="EMBL" id="CAJFDH010000003">
    <property type="protein sequence ID" value="CAD5214622.1"/>
    <property type="molecule type" value="Genomic_DNA"/>
</dbReference>
<evidence type="ECO:0000256" key="2">
    <source>
        <dbReference type="ARBA" id="ARBA00008221"/>
    </source>
</evidence>
<dbReference type="PROSITE" id="PS51517">
    <property type="entry name" value="NDT80"/>
    <property type="match status" value="1"/>
</dbReference>
<dbReference type="Pfam" id="PF13884">
    <property type="entry name" value="Peptidase_S74"/>
    <property type="match status" value="1"/>
</dbReference>
<feature type="compositionally biased region" description="Low complexity" evidence="8">
    <location>
        <begin position="234"/>
        <end position="258"/>
    </location>
</feature>
<dbReference type="GO" id="GO:0005634">
    <property type="term" value="C:nucleus"/>
    <property type="evidence" value="ECO:0007669"/>
    <property type="project" value="TreeGrafter"/>
</dbReference>
<evidence type="ECO:0000259" key="9">
    <source>
        <dbReference type="PROSITE" id="PS51517"/>
    </source>
</evidence>
<dbReference type="PANTHER" id="PTHR13029:SF18">
    <property type="entry name" value="MYELIN REGULATORY FACTOR HOMOLOG 1"/>
    <property type="match status" value="1"/>
</dbReference>
<dbReference type="InterPro" id="IPR024061">
    <property type="entry name" value="NDT80_DNA-bd_dom"/>
</dbReference>
<evidence type="ECO:0000256" key="4">
    <source>
        <dbReference type="ARBA" id="ARBA00022989"/>
    </source>
</evidence>
<feature type="DNA-binding region" description="NDT80" evidence="7">
    <location>
        <begin position="194"/>
        <end position="462"/>
    </location>
</feature>
<evidence type="ECO:0000256" key="5">
    <source>
        <dbReference type="ARBA" id="ARBA00023125"/>
    </source>
</evidence>
<evidence type="ECO:0000256" key="6">
    <source>
        <dbReference type="ARBA" id="ARBA00023136"/>
    </source>
</evidence>
<dbReference type="Pfam" id="PF13888">
    <property type="entry name" value="MRF_C2"/>
    <property type="match status" value="1"/>
</dbReference>
<evidence type="ECO:0000256" key="8">
    <source>
        <dbReference type="SAM" id="MobiDB-lite"/>
    </source>
</evidence>
<dbReference type="InterPro" id="IPR051577">
    <property type="entry name" value="MRF-like"/>
</dbReference>
<dbReference type="InterPro" id="IPR030392">
    <property type="entry name" value="S74_ICA"/>
</dbReference>
<feature type="region of interest" description="Disordered" evidence="8">
    <location>
        <begin position="139"/>
        <end position="174"/>
    </location>
</feature>
<dbReference type="EMBL" id="CAJFCW020000003">
    <property type="protein sequence ID" value="CAG9103017.1"/>
    <property type="molecule type" value="Genomic_DNA"/>
</dbReference>
<dbReference type="GO" id="GO:0005789">
    <property type="term" value="C:endoplasmic reticulum membrane"/>
    <property type="evidence" value="ECO:0007669"/>
    <property type="project" value="TreeGrafter"/>
</dbReference>
<dbReference type="PANTHER" id="PTHR13029">
    <property type="match status" value="1"/>
</dbReference>
<dbReference type="GO" id="GO:0045893">
    <property type="term" value="P:positive regulation of DNA-templated transcription"/>
    <property type="evidence" value="ECO:0007669"/>
    <property type="project" value="TreeGrafter"/>
</dbReference>
<keyword evidence="4" id="KW-1133">Transmembrane helix</keyword>
<feature type="region of interest" description="Disordered" evidence="8">
    <location>
        <begin position="87"/>
        <end position="126"/>
    </location>
</feature>
<dbReference type="Gene3D" id="1.10.10.10">
    <property type="entry name" value="Winged helix-like DNA-binding domain superfamily/Winged helix DNA-binding domain"/>
    <property type="match status" value="1"/>
</dbReference>
<evidence type="ECO:0000256" key="3">
    <source>
        <dbReference type="ARBA" id="ARBA00022692"/>
    </source>
</evidence>
<feature type="compositionally biased region" description="Low complexity" evidence="8">
    <location>
        <begin position="99"/>
        <end position="108"/>
    </location>
</feature>
<dbReference type="InterPro" id="IPR036388">
    <property type="entry name" value="WH-like_DNA-bd_sf"/>
</dbReference>
<dbReference type="GO" id="GO:0043565">
    <property type="term" value="F:sequence-specific DNA binding"/>
    <property type="evidence" value="ECO:0007669"/>
    <property type="project" value="TreeGrafter"/>
</dbReference>
<dbReference type="InterPro" id="IPR008967">
    <property type="entry name" value="p53-like_TF_DNA-bd_sf"/>
</dbReference>
<dbReference type="AlphaFoldDB" id="A0A811KGT5"/>
<dbReference type="Pfam" id="PF13887">
    <property type="entry name" value="MYRF_ICA"/>
    <property type="match status" value="1"/>
</dbReference>
<dbReference type="InterPro" id="IPR026932">
    <property type="entry name" value="MYRF_ICA"/>
</dbReference>
<name>A0A811KGT5_9BILA</name>
<protein>
    <recommendedName>
        <fullName evidence="13">NDT80 domain-containing protein</fullName>
    </recommendedName>
</protein>
<sequence>MANNQGANFRDETGFGDPLSNLSNCENFNILQFINDESADGQANVYQQQYQQQQHYAMQQQPLRHVQQPVCLDNNMMAARYPQVVQTKLPDSPPITDISAGASSGSPSSEPPFSPDQQYQQYQFQQNPSQMGQMRLQDPNVAQQQLHQSQVSPNSDYMSYTSHTSPTQLSPQQVNQQTFLPQQQHLGFTMDMYLNDNSNADFNGVFDDTNPRAGQKRKRVDPSVAQVKHEQFVHPSQTPMPMSQMVSSSSSSTHSGSMEDFDEGPRQRTIRFQPFDSGNWSPLFNEHRQQIQHPSVQVIADKGFAYSPKEQCFINQKKNHFQITCHIDVKDRPTYVLHDKQLKPIRRVKLLFYGTKAEMTSYEIEIRQSQADRKPIRYDGDIIELNNNSVTKKTICRLHFSKCTDNNNRKSNKKQLNPDQKYFMLIVKFIAEVDGGAVQMHSFCSDRVIVRASNPAQFAEPEIDAGWKQTSSLLHFNGQVAVGTDAPFADAQLSVMGNLVATGSTTRPSDRRVKEDIVPVDTQEALERINRLRIVQYAYKPELAEKWGLKEADRHRVGVIAQELAEVLPDAVKENGELYTVDETRIFYEGFAAAQELSRLYGHLDGRVDKVQQIADLLAKDARRRKKLGASMASGLSGLTQLVKKEPKKKTLKGSKFVSQSELSINSASPSMDGSASQIGSASQVGYKRYKKRHSKTPELCGSKMTQCTMVALVSIMSLCLVTMCTLYVMDWYNRTYVYTPHSFPRNPPSTPPMLMDNIIDLTNKEWVLPKQPLVHPLLSTCPDSGMHCPKYCCASNSVYNSSNSEDSVDGVLSLDKKKDKMTSVVVGNDGRDVKPFGNGIEIKLKDLDISLDESYCVEGSCAPRKGRYNLYIPISAYMPTMPLQININVPKGMFVSDCGALKGFKHQTCELESSDDEVTPQPRMFKTSLTDFQVTAGDFMQSAYRFRVGHSTMSCQMSEDQQGRSFDEFNLVFYRKCI</sequence>
<dbReference type="Pfam" id="PF05224">
    <property type="entry name" value="NDT80_PhoG"/>
    <property type="match status" value="1"/>
</dbReference>
<evidence type="ECO:0000256" key="1">
    <source>
        <dbReference type="ARBA" id="ARBA00004167"/>
    </source>
</evidence>
<dbReference type="GO" id="GO:0016540">
    <property type="term" value="P:protein autoprocessing"/>
    <property type="evidence" value="ECO:0007669"/>
    <property type="project" value="InterPro"/>
</dbReference>
<dbReference type="SUPFAM" id="SSF49417">
    <property type="entry name" value="p53-like transcription factors"/>
    <property type="match status" value="1"/>
</dbReference>
<evidence type="ECO:0000313" key="12">
    <source>
        <dbReference type="Proteomes" id="UP000614601"/>
    </source>
</evidence>
<dbReference type="Proteomes" id="UP000783686">
    <property type="component" value="Unassembled WGS sequence"/>
</dbReference>